<evidence type="ECO:0000313" key="2">
    <source>
        <dbReference type="Proteomes" id="UP001054857"/>
    </source>
</evidence>
<dbReference type="GO" id="GO:0006614">
    <property type="term" value="P:SRP-dependent cotranslational protein targeting to membrane"/>
    <property type="evidence" value="ECO:0007669"/>
    <property type="project" value="InterPro"/>
</dbReference>
<dbReference type="AlphaFoldDB" id="A0AAD3DJZ9"/>
<proteinExistence type="predicted"/>
<feature type="non-terminal residue" evidence="1">
    <location>
        <position position="246"/>
    </location>
</feature>
<organism evidence="1 2">
    <name type="scientific">Astrephomene gubernaculifera</name>
    <dbReference type="NCBI Taxonomy" id="47775"/>
    <lineage>
        <taxon>Eukaryota</taxon>
        <taxon>Viridiplantae</taxon>
        <taxon>Chlorophyta</taxon>
        <taxon>core chlorophytes</taxon>
        <taxon>Chlorophyceae</taxon>
        <taxon>CS clade</taxon>
        <taxon>Chlamydomonadales</taxon>
        <taxon>Astrephomenaceae</taxon>
        <taxon>Astrephomene</taxon>
    </lineage>
</organism>
<dbReference type="Proteomes" id="UP001054857">
    <property type="component" value="Unassembled WGS sequence"/>
</dbReference>
<dbReference type="PANTHER" id="PTHR12860:SF0">
    <property type="entry name" value="SIGNAL RECOGNITION PARTICLE SUBUNIT SRP68"/>
    <property type="match status" value="1"/>
</dbReference>
<dbReference type="InterPro" id="IPR026258">
    <property type="entry name" value="SRP68"/>
</dbReference>
<dbReference type="GO" id="GO:0030942">
    <property type="term" value="F:endoplasmic reticulum signal peptide binding"/>
    <property type="evidence" value="ECO:0007669"/>
    <property type="project" value="InterPro"/>
</dbReference>
<dbReference type="PANTHER" id="PTHR12860">
    <property type="entry name" value="SIGNAL RECOGNITION PARTICLE 68 KDA PROTEIN"/>
    <property type="match status" value="1"/>
</dbReference>
<accession>A0AAD3DJZ9</accession>
<dbReference type="Pfam" id="PF16969">
    <property type="entry name" value="SRP68"/>
    <property type="match status" value="1"/>
</dbReference>
<dbReference type="GO" id="GO:0005047">
    <property type="term" value="F:signal recognition particle binding"/>
    <property type="evidence" value="ECO:0007669"/>
    <property type="project" value="InterPro"/>
</dbReference>
<gene>
    <name evidence="1" type="ORF">Agub_g4317</name>
</gene>
<sequence length="246" mass="25078">AAAARAQRTYHVAHVLLAALAPASTPATNPSDPASTSSASAAHSTRALEAWALLHRAQERAAAAAEQLQALPAAAGAGGGGGSAEEAGVAAVLGGGVREALVREMRELGGLAEAYKAVAQAELSAADQRAREELQAGVGALSLQPTDTQQPPQPPSQQTQYLLDALDRWESFAGGAAAAAAAGGSGTAGAKAPPRLYKAPYGFGAIPIRPIMLDTASNCLSYPSLEHRVRKAEKKSVLSSLFGWRR</sequence>
<keyword evidence="2" id="KW-1185">Reference proteome</keyword>
<reference evidence="1 2" key="1">
    <citation type="journal article" date="2021" name="Sci. Rep.">
        <title>Genome sequencing of the multicellular alga Astrephomene provides insights into convergent evolution of germ-soma differentiation.</title>
        <authorList>
            <person name="Yamashita S."/>
            <person name="Yamamoto K."/>
            <person name="Matsuzaki R."/>
            <person name="Suzuki S."/>
            <person name="Yamaguchi H."/>
            <person name="Hirooka S."/>
            <person name="Minakuchi Y."/>
            <person name="Miyagishima S."/>
            <person name="Kawachi M."/>
            <person name="Toyoda A."/>
            <person name="Nozaki H."/>
        </authorList>
    </citation>
    <scope>NUCLEOTIDE SEQUENCE [LARGE SCALE GENOMIC DNA]</scope>
    <source>
        <strain evidence="1 2">NIES-4017</strain>
    </source>
</reference>
<evidence type="ECO:0000313" key="1">
    <source>
        <dbReference type="EMBL" id="GFR43256.1"/>
    </source>
</evidence>
<dbReference type="GO" id="GO:0005786">
    <property type="term" value="C:signal recognition particle, endoplasmic reticulum targeting"/>
    <property type="evidence" value="ECO:0007669"/>
    <property type="project" value="InterPro"/>
</dbReference>
<name>A0AAD3DJZ9_9CHLO</name>
<comment type="caution">
    <text evidence="1">The sequence shown here is derived from an EMBL/GenBank/DDBJ whole genome shotgun (WGS) entry which is preliminary data.</text>
</comment>
<dbReference type="EMBL" id="BMAR01000005">
    <property type="protein sequence ID" value="GFR43256.1"/>
    <property type="molecule type" value="Genomic_DNA"/>
</dbReference>
<dbReference type="GO" id="GO:0008312">
    <property type="term" value="F:7S RNA binding"/>
    <property type="evidence" value="ECO:0007669"/>
    <property type="project" value="InterPro"/>
</dbReference>
<protein>
    <submittedName>
        <fullName evidence="1">Uncharacterized protein</fullName>
    </submittedName>
</protein>